<feature type="domain" description="Ubiquitin 3 binding protein But2 C-terminal" evidence="2">
    <location>
        <begin position="45"/>
        <end position="191"/>
    </location>
</feature>
<dbReference type="PANTHER" id="PTHR39613:SF1">
    <property type="entry name" value="ANCHORED CELL WALL PROTEIN, PUTATIVE (AFU_ORTHOLOGUE AFUA_4G08960)-RELATED"/>
    <property type="match status" value="1"/>
</dbReference>
<dbReference type="AlphaFoldDB" id="A0A8H4J6T5"/>
<reference evidence="3" key="1">
    <citation type="submission" date="2020-04" db="EMBL/GenBank/DDBJ databases">
        <title>Genome Assembly and Annotation of Botryosphaeria dothidea sdau 11-99, a Latent Pathogen of Apple Fruit Ring Rot in China.</title>
        <authorList>
            <person name="Yu C."/>
            <person name="Diao Y."/>
            <person name="Lu Q."/>
            <person name="Zhao J."/>
            <person name="Cui S."/>
            <person name="Peng C."/>
            <person name="He B."/>
            <person name="Liu H."/>
        </authorList>
    </citation>
    <scope>NUCLEOTIDE SEQUENCE [LARGE SCALE GENOMIC DNA]</scope>
    <source>
        <strain evidence="3">Sdau11-99</strain>
    </source>
</reference>
<keyword evidence="1" id="KW-0732">Signal</keyword>
<evidence type="ECO:0000259" key="2">
    <source>
        <dbReference type="Pfam" id="PF09792"/>
    </source>
</evidence>
<feature type="chain" id="PRO_5034230904" evidence="1">
    <location>
        <begin position="19"/>
        <end position="203"/>
    </location>
</feature>
<dbReference type="OrthoDB" id="4657524at2759"/>
<protein>
    <submittedName>
        <fullName evidence="3">Gpi anchored cell wall protein</fullName>
    </submittedName>
</protein>
<dbReference type="Proteomes" id="UP000572817">
    <property type="component" value="Unassembled WGS sequence"/>
</dbReference>
<gene>
    <name evidence="3" type="ORF">GTA08_BOTSDO00897</name>
</gene>
<feature type="signal peptide" evidence="1">
    <location>
        <begin position="1"/>
        <end position="18"/>
    </location>
</feature>
<dbReference type="EMBL" id="WWBZ02000001">
    <property type="protein sequence ID" value="KAF4313679.1"/>
    <property type="molecule type" value="Genomic_DNA"/>
</dbReference>
<dbReference type="InterPro" id="IPR018620">
    <property type="entry name" value="Ubiquitin3-bd_protein_But2_C"/>
</dbReference>
<keyword evidence="4" id="KW-1185">Reference proteome</keyword>
<dbReference type="PANTHER" id="PTHR39613">
    <property type="entry name" value="ANCHORED CELL WALL PROTEIN, PUTATIVE (AFU_ORTHOLOGUE AFUA_4G08960)-RELATED"/>
    <property type="match status" value="1"/>
</dbReference>
<accession>A0A8H4J6T5</accession>
<comment type="caution">
    <text evidence="3">The sequence shown here is derived from an EMBL/GenBank/DDBJ whole genome shotgun (WGS) entry which is preliminary data.</text>
</comment>
<name>A0A8H4J6T5_9PEZI</name>
<evidence type="ECO:0000256" key="1">
    <source>
        <dbReference type="SAM" id="SignalP"/>
    </source>
</evidence>
<dbReference type="Pfam" id="PF09792">
    <property type="entry name" value="But2"/>
    <property type="match status" value="1"/>
</dbReference>
<evidence type="ECO:0000313" key="3">
    <source>
        <dbReference type="EMBL" id="KAF4313679.1"/>
    </source>
</evidence>
<evidence type="ECO:0000313" key="4">
    <source>
        <dbReference type="Proteomes" id="UP000572817"/>
    </source>
</evidence>
<proteinExistence type="predicted"/>
<organism evidence="3 4">
    <name type="scientific">Botryosphaeria dothidea</name>
    <dbReference type="NCBI Taxonomy" id="55169"/>
    <lineage>
        <taxon>Eukaryota</taxon>
        <taxon>Fungi</taxon>
        <taxon>Dikarya</taxon>
        <taxon>Ascomycota</taxon>
        <taxon>Pezizomycotina</taxon>
        <taxon>Dothideomycetes</taxon>
        <taxon>Dothideomycetes incertae sedis</taxon>
        <taxon>Botryosphaeriales</taxon>
        <taxon>Botryosphaeriaceae</taxon>
        <taxon>Botryosphaeria</taxon>
    </lineage>
</organism>
<sequence length="203" mass="21576">MMKSLATVALSLLSLVSASPLLNKRADPVCPADGYLPADQSSWLFPVYIVPVSKNNPDTKYGTVYSPKITPNDFCTIFNLYVPESAAGKTCTLKFFFPSQDQLRTSSYTYEGAGHFTFTGYAFGSGADADTTWNNQPPAGPSPPSPPAVLAPGNAYVINAGDCGVQAGQGSLEVSGMLCSSDTTFEYFQDSDLCPIGFYVVIS</sequence>